<sequence>MNIKLFYTLAALSLTVACQQSASHSSTVQDSIHTDTGSTKASLLPTDTLSKVEVKIDCIDKGGDMENGFLNECIFHKASLEKTYSLYRMRNTDNDDGKYLEPTLPKSDATKTFEQSAITVKYTYNDVKSLTIDLLFPGGETTITLAKDSIGTKISTLHSPD</sequence>
<keyword evidence="1" id="KW-0732">Signal</keyword>
<gene>
    <name evidence="2" type="ORF">ACFSQW_09475</name>
</gene>
<evidence type="ECO:0000256" key="1">
    <source>
        <dbReference type="SAM" id="SignalP"/>
    </source>
</evidence>
<dbReference type="PROSITE" id="PS51257">
    <property type="entry name" value="PROKAR_LIPOPROTEIN"/>
    <property type="match status" value="1"/>
</dbReference>
<organism evidence="2 3">
    <name type="scientific">Sphingobacterium tabacisoli</name>
    <dbReference type="NCBI Taxonomy" id="2044855"/>
    <lineage>
        <taxon>Bacteria</taxon>
        <taxon>Pseudomonadati</taxon>
        <taxon>Bacteroidota</taxon>
        <taxon>Sphingobacteriia</taxon>
        <taxon>Sphingobacteriales</taxon>
        <taxon>Sphingobacteriaceae</taxon>
        <taxon>Sphingobacterium</taxon>
    </lineage>
</organism>
<accession>A0ABW5L089</accession>
<keyword evidence="3" id="KW-1185">Reference proteome</keyword>
<dbReference type="RefSeq" id="WP_210353022.1">
    <property type="nucleotide sequence ID" value="NZ_JAEQMU010000001.1"/>
</dbReference>
<evidence type="ECO:0000313" key="2">
    <source>
        <dbReference type="EMBL" id="MFD2554617.1"/>
    </source>
</evidence>
<name>A0ABW5L089_9SPHI</name>
<comment type="caution">
    <text evidence="2">The sequence shown here is derived from an EMBL/GenBank/DDBJ whole genome shotgun (WGS) entry which is preliminary data.</text>
</comment>
<proteinExistence type="predicted"/>
<feature type="chain" id="PRO_5045733511" description="Lipoprotein" evidence="1">
    <location>
        <begin position="23"/>
        <end position="161"/>
    </location>
</feature>
<reference evidence="3" key="1">
    <citation type="journal article" date="2019" name="Int. J. Syst. Evol. Microbiol.">
        <title>The Global Catalogue of Microorganisms (GCM) 10K type strain sequencing project: providing services to taxonomists for standard genome sequencing and annotation.</title>
        <authorList>
            <consortium name="The Broad Institute Genomics Platform"/>
            <consortium name="The Broad Institute Genome Sequencing Center for Infectious Disease"/>
            <person name="Wu L."/>
            <person name="Ma J."/>
        </authorList>
    </citation>
    <scope>NUCLEOTIDE SEQUENCE [LARGE SCALE GENOMIC DNA]</scope>
    <source>
        <strain evidence="3">KCTC 52298</strain>
    </source>
</reference>
<feature type="signal peptide" evidence="1">
    <location>
        <begin position="1"/>
        <end position="22"/>
    </location>
</feature>
<dbReference type="EMBL" id="JBHULD010000014">
    <property type="protein sequence ID" value="MFD2554617.1"/>
    <property type="molecule type" value="Genomic_DNA"/>
</dbReference>
<evidence type="ECO:0008006" key="4">
    <source>
        <dbReference type="Google" id="ProtNLM"/>
    </source>
</evidence>
<dbReference type="Proteomes" id="UP001597440">
    <property type="component" value="Unassembled WGS sequence"/>
</dbReference>
<evidence type="ECO:0000313" key="3">
    <source>
        <dbReference type="Proteomes" id="UP001597440"/>
    </source>
</evidence>
<protein>
    <recommendedName>
        <fullName evidence="4">Lipoprotein</fullName>
    </recommendedName>
</protein>